<proteinExistence type="predicted"/>
<accession>A0A6C0LP96</accession>
<name>A0A6C0LP96_9ZZZZ</name>
<feature type="compositionally biased region" description="Basic residues" evidence="1">
    <location>
        <begin position="131"/>
        <end position="149"/>
    </location>
</feature>
<reference evidence="2" key="1">
    <citation type="journal article" date="2020" name="Nature">
        <title>Giant virus diversity and host interactions through global metagenomics.</title>
        <authorList>
            <person name="Schulz F."/>
            <person name="Roux S."/>
            <person name="Paez-Espino D."/>
            <person name="Jungbluth S."/>
            <person name="Walsh D.A."/>
            <person name="Denef V.J."/>
            <person name="McMahon K.D."/>
            <person name="Konstantinidis K.T."/>
            <person name="Eloe-Fadrosh E.A."/>
            <person name="Kyrpides N.C."/>
            <person name="Woyke T."/>
        </authorList>
    </citation>
    <scope>NUCLEOTIDE SEQUENCE</scope>
    <source>
        <strain evidence="2">GVMAG-M-3300027963-41</strain>
    </source>
</reference>
<organism evidence="2">
    <name type="scientific">viral metagenome</name>
    <dbReference type="NCBI Taxonomy" id="1070528"/>
    <lineage>
        <taxon>unclassified sequences</taxon>
        <taxon>metagenomes</taxon>
        <taxon>organismal metagenomes</taxon>
    </lineage>
</organism>
<evidence type="ECO:0000313" key="2">
    <source>
        <dbReference type="EMBL" id="QHU31825.1"/>
    </source>
</evidence>
<dbReference type="AlphaFoldDB" id="A0A6C0LP96"/>
<sequence>MPRSRIVGGYMEQEQAPMVIRNFGGNAAAVAKIFGDIAYGPEDARSALIVPGQIITNDMLNDIRVDEIDVRGVVNFLLRATTAQDINVQLTDGRVVLVRAGTYVTRRNNEGINFILDAENQVDFVPQAGGGRRRKTRRGRRSTRRRQRS</sequence>
<evidence type="ECO:0000256" key="1">
    <source>
        <dbReference type="SAM" id="MobiDB-lite"/>
    </source>
</evidence>
<dbReference type="EMBL" id="MN740533">
    <property type="protein sequence ID" value="QHU31825.1"/>
    <property type="molecule type" value="Genomic_DNA"/>
</dbReference>
<protein>
    <submittedName>
        <fullName evidence="2">Uncharacterized protein</fullName>
    </submittedName>
</protein>
<feature type="region of interest" description="Disordered" evidence="1">
    <location>
        <begin position="126"/>
        <end position="149"/>
    </location>
</feature>